<name>A0ABQ1I6F4_9ALTE</name>
<dbReference type="EMBL" id="BMDY01000040">
    <property type="protein sequence ID" value="GGB21306.1"/>
    <property type="molecule type" value="Genomic_DNA"/>
</dbReference>
<dbReference type="Proteomes" id="UP000651977">
    <property type="component" value="Unassembled WGS sequence"/>
</dbReference>
<dbReference type="SUPFAM" id="SSF51215">
    <property type="entry name" value="Regulatory protein AraC"/>
    <property type="match status" value="1"/>
</dbReference>
<evidence type="ECO:0000256" key="4">
    <source>
        <dbReference type="ARBA" id="ARBA00023159"/>
    </source>
</evidence>
<dbReference type="InterPro" id="IPR037923">
    <property type="entry name" value="HTH-like"/>
</dbReference>
<organism evidence="7 8">
    <name type="scientific">Agarivorans gilvus</name>
    <dbReference type="NCBI Taxonomy" id="680279"/>
    <lineage>
        <taxon>Bacteria</taxon>
        <taxon>Pseudomonadati</taxon>
        <taxon>Pseudomonadota</taxon>
        <taxon>Gammaproteobacteria</taxon>
        <taxon>Alteromonadales</taxon>
        <taxon>Alteromonadaceae</taxon>
        <taxon>Agarivorans</taxon>
    </lineage>
</organism>
<feature type="domain" description="HTH araC/xylS-type" evidence="6">
    <location>
        <begin position="171"/>
        <end position="268"/>
    </location>
</feature>
<dbReference type="RefSeq" id="WP_055732665.1">
    <property type="nucleotide sequence ID" value="NZ_BMDY01000040.1"/>
</dbReference>
<dbReference type="InterPro" id="IPR018060">
    <property type="entry name" value="HTH_AraC"/>
</dbReference>
<gene>
    <name evidence="7" type="primary">araC</name>
    <name evidence="7" type="ORF">GCM10007414_38370</name>
</gene>
<dbReference type="PROSITE" id="PS00041">
    <property type="entry name" value="HTH_ARAC_FAMILY_1"/>
    <property type="match status" value="1"/>
</dbReference>
<dbReference type="PROSITE" id="PS01124">
    <property type="entry name" value="HTH_ARAC_FAMILY_2"/>
    <property type="match status" value="1"/>
</dbReference>
<dbReference type="Pfam" id="PF12852">
    <property type="entry name" value="Cupin_6"/>
    <property type="match status" value="1"/>
</dbReference>
<keyword evidence="5" id="KW-0804">Transcription</keyword>
<proteinExistence type="predicted"/>
<keyword evidence="2" id="KW-0805">Transcription regulation</keyword>
<dbReference type="PANTHER" id="PTHR46796">
    <property type="entry name" value="HTH-TYPE TRANSCRIPTIONAL ACTIVATOR RHAS-RELATED"/>
    <property type="match status" value="1"/>
</dbReference>
<evidence type="ECO:0000259" key="6">
    <source>
        <dbReference type="PROSITE" id="PS01124"/>
    </source>
</evidence>
<evidence type="ECO:0000313" key="8">
    <source>
        <dbReference type="Proteomes" id="UP000651977"/>
    </source>
</evidence>
<evidence type="ECO:0000256" key="1">
    <source>
        <dbReference type="ARBA" id="ARBA00022490"/>
    </source>
</evidence>
<dbReference type="Pfam" id="PF12833">
    <property type="entry name" value="HTH_18"/>
    <property type="match status" value="1"/>
</dbReference>
<dbReference type="Gene3D" id="1.10.10.60">
    <property type="entry name" value="Homeodomain-like"/>
    <property type="match status" value="2"/>
</dbReference>
<dbReference type="InterPro" id="IPR032783">
    <property type="entry name" value="AraC_lig"/>
</dbReference>
<evidence type="ECO:0000256" key="5">
    <source>
        <dbReference type="ARBA" id="ARBA00023163"/>
    </source>
</evidence>
<keyword evidence="1" id="KW-0963">Cytoplasm</keyword>
<sequence>MNSLNEILDQHTFCAEINHNGPLNGTKHFGQNGQLHFLVSGQMRLIRSGRPEVLMDKPSFVLLPKGDTHQLVACGNQAVKLISASISFKISRTSLIVDSLPELVYHQIDKSCSLSNTVQILFREVFSQRFGKDVIVNKLGELFMLQVLRYATEQGSLYEGALAAMNHPQMCKVIEAIHHSPGEHWTLNELASIAAMSRSKFAEVFKNLVGQTPNDYLTDLRLAKAQKLLQLNKPVNYIANEVGYEHGSALVRVFKKKLGVSPRQWLHQTSQSKPYDLAVRSPN</sequence>
<keyword evidence="4" id="KW-0010">Activator</keyword>
<reference evidence="8" key="1">
    <citation type="journal article" date="2019" name="Int. J. Syst. Evol. Microbiol.">
        <title>The Global Catalogue of Microorganisms (GCM) 10K type strain sequencing project: providing services to taxonomists for standard genome sequencing and annotation.</title>
        <authorList>
            <consortium name="The Broad Institute Genomics Platform"/>
            <consortium name="The Broad Institute Genome Sequencing Center for Infectious Disease"/>
            <person name="Wu L."/>
            <person name="Ma J."/>
        </authorList>
    </citation>
    <scope>NUCLEOTIDE SEQUENCE [LARGE SCALE GENOMIC DNA]</scope>
    <source>
        <strain evidence="8">CGMCC 1.10131</strain>
    </source>
</reference>
<dbReference type="PANTHER" id="PTHR46796:SF13">
    <property type="entry name" value="HTH-TYPE TRANSCRIPTIONAL ACTIVATOR RHAS"/>
    <property type="match status" value="1"/>
</dbReference>
<keyword evidence="8" id="KW-1185">Reference proteome</keyword>
<evidence type="ECO:0000256" key="2">
    <source>
        <dbReference type="ARBA" id="ARBA00023015"/>
    </source>
</evidence>
<comment type="caution">
    <text evidence="7">The sequence shown here is derived from an EMBL/GenBank/DDBJ whole genome shotgun (WGS) entry which is preliminary data.</text>
</comment>
<protein>
    <submittedName>
        <fullName evidence="7">AraC family transcriptional regulator</fullName>
    </submittedName>
</protein>
<evidence type="ECO:0000313" key="7">
    <source>
        <dbReference type="EMBL" id="GGB21306.1"/>
    </source>
</evidence>
<evidence type="ECO:0000256" key="3">
    <source>
        <dbReference type="ARBA" id="ARBA00023125"/>
    </source>
</evidence>
<dbReference type="SUPFAM" id="SSF46689">
    <property type="entry name" value="Homeodomain-like"/>
    <property type="match status" value="2"/>
</dbReference>
<dbReference type="InterPro" id="IPR050204">
    <property type="entry name" value="AraC_XylS_family_regulators"/>
</dbReference>
<accession>A0ABQ1I6F4</accession>
<keyword evidence="3" id="KW-0238">DNA-binding</keyword>
<dbReference type="InterPro" id="IPR018062">
    <property type="entry name" value="HTH_AraC-typ_CS"/>
</dbReference>
<dbReference type="InterPro" id="IPR009057">
    <property type="entry name" value="Homeodomain-like_sf"/>
</dbReference>
<dbReference type="SMART" id="SM00342">
    <property type="entry name" value="HTH_ARAC"/>
    <property type="match status" value="1"/>
</dbReference>